<evidence type="ECO:0000256" key="1">
    <source>
        <dbReference type="SAM" id="Phobius"/>
    </source>
</evidence>
<evidence type="ECO:0008006" key="3">
    <source>
        <dbReference type="Google" id="ProtNLM"/>
    </source>
</evidence>
<proteinExistence type="predicted"/>
<dbReference type="AlphaFoldDB" id="A0AB39UU36"/>
<reference evidence="2" key="1">
    <citation type="submission" date="2024-05" db="EMBL/GenBank/DDBJ databases">
        <title>Genome sequencing of novel strain.</title>
        <authorList>
            <person name="Ganbat D."/>
            <person name="Ganbat S."/>
            <person name="Lee S.-J."/>
        </authorList>
    </citation>
    <scope>NUCLEOTIDE SEQUENCE</scope>
    <source>
        <strain evidence="2">SMD15-11</strain>
    </source>
</reference>
<dbReference type="KEGG" id="tcd:AAIA72_12040"/>
<name>A0AB39UU36_9GAMM</name>
<evidence type="ECO:0000313" key="2">
    <source>
        <dbReference type="EMBL" id="XDT71532.1"/>
    </source>
</evidence>
<dbReference type="RefSeq" id="WP_369600568.1">
    <property type="nucleotide sequence ID" value="NZ_CP154858.1"/>
</dbReference>
<protein>
    <recommendedName>
        <fullName evidence="3">Cytochrome oxidase assembly protein</fullName>
    </recommendedName>
</protein>
<organism evidence="2">
    <name type="scientific">Thermohahella caldifontis</name>
    <dbReference type="NCBI Taxonomy" id="3142973"/>
    <lineage>
        <taxon>Bacteria</taxon>
        <taxon>Pseudomonadati</taxon>
        <taxon>Pseudomonadota</taxon>
        <taxon>Gammaproteobacteria</taxon>
        <taxon>Oceanospirillales</taxon>
        <taxon>Hahellaceae</taxon>
        <taxon>Thermohahella</taxon>
    </lineage>
</organism>
<accession>A0AB39UU36</accession>
<keyword evidence="1" id="KW-1133">Transmembrane helix</keyword>
<sequence length="199" mass="22185">MTPHTSPAHVHFRFDKIKLTALWAVALAPVLAAWIMYFGQWAVPDGRVNKGRLITPMFSLGEVMGAPEDAAFWPRQADGKRAWLLAVYSEGPCLEACREQALKMRQVNVALGKDQTRVVRRFLGEAVPVDHAVAPTLTLSPEQQTRLRAQLRAAGIELRPLDRLVVDPHGNVVLHYQASQPAEDTLKDLRRLLKLSKIG</sequence>
<feature type="transmembrane region" description="Helical" evidence="1">
    <location>
        <begin position="20"/>
        <end position="43"/>
    </location>
</feature>
<keyword evidence="1" id="KW-0812">Transmembrane</keyword>
<dbReference type="EMBL" id="CP154858">
    <property type="protein sequence ID" value="XDT71532.1"/>
    <property type="molecule type" value="Genomic_DNA"/>
</dbReference>
<gene>
    <name evidence="2" type="ORF">AAIA72_12040</name>
</gene>
<keyword evidence="1" id="KW-0472">Membrane</keyword>